<accession>A0A4Y7IX70</accession>
<dbReference type="InterPro" id="IPR050410">
    <property type="entry name" value="CCR4/nocturin_mRNA_transcr"/>
</dbReference>
<dbReference type="InterPro" id="IPR036691">
    <property type="entry name" value="Endo/exonu/phosph_ase_sf"/>
</dbReference>
<name>A0A4Y7IX70_PAPSO</name>
<dbReference type="EMBL" id="CM010717">
    <property type="protein sequence ID" value="RZC53247.1"/>
    <property type="molecule type" value="Genomic_DNA"/>
</dbReference>
<protein>
    <recommendedName>
        <fullName evidence="3">Endonuclease/exonuclease/phosphatase domain-containing protein</fullName>
    </recommendedName>
</protein>
<dbReference type="AlphaFoldDB" id="A0A4Y7IX70"/>
<dbReference type="GO" id="GO:0000175">
    <property type="term" value="F:3'-5'-RNA exonuclease activity"/>
    <property type="evidence" value="ECO:0007669"/>
    <property type="project" value="TreeGrafter"/>
</dbReference>
<organism evidence="1 2">
    <name type="scientific">Papaver somniferum</name>
    <name type="common">Opium poppy</name>
    <dbReference type="NCBI Taxonomy" id="3469"/>
    <lineage>
        <taxon>Eukaryota</taxon>
        <taxon>Viridiplantae</taxon>
        <taxon>Streptophyta</taxon>
        <taxon>Embryophyta</taxon>
        <taxon>Tracheophyta</taxon>
        <taxon>Spermatophyta</taxon>
        <taxon>Magnoliopsida</taxon>
        <taxon>Ranunculales</taxon>
        <taxon>Papaveraceae</taxon>
        <taxon>Papaveroideae</taxon>
        <taxon>Papaver</taxon>
    </lineage>
</organism>
<gene>
    <name evidence="1" type="ORF">C5167_012107</name>
</gene>
<dbReference type="Gramene" id="RZC53247">
    <property type="protein sequence ID" value="RZC53247"/>
    <property type="gene ID" value="C5167_012107"/>
</dbReference>
<dbReference type="STRING" id="3469.A0A4Y7IX70"/>
<dbReference type="PANTHER" id="PTHR12121:SF79">
    <property type="entry name" value="CARBON CATABOLITE REPRESSOR PROTEIN 4 HOMOLOG 1-LIKE ISOFORM X1"/>
    <property type="match status" value="1"/>
</dbReference>
<dbReference type="PANTHER" id="PTHR12121">
    <property type="entry name" value="CARBON CATABOLITE REPRESSOR PROTEIN 4"/>
    <property type="match status" value="1"/>
</dbReference>
<sequence length="216" mass="24318">MQAELNLEIPYVGCVIIPIVSLHSKEGSKVIPDDKLCQNLQLEYDYFEEFFMPKLEEIGCFGIHKSKTFEANVHASADPQNTDVKLWQNLLLQPVGALIEDLERNLAHSIIPVLIYADLNSLPRSAAHTLVVNGWVDLKHEELVNTPDGIIEHLKVAHKLLPLASAYSSFSRTKNGDMMDSDTKEPRFTTSTLYFRNTVDLHFLNRGYVEVVVAIG</sequence>
<dbReference type="Proteomes" id="UP000316621">
    <property type="component" value="Chromosome 3"/>
</dbReference>
<dbReference type="Gene3D" id="3.60.10.10">
    <property type="entry name" value="Endonuclease/exonuclease/phosphatase"/>
    <property type="match status" value="1"/>
</dbReference>
<evidence type="ECO:0008006" key="3">
    <source>
        <dbReference type="Google" id="ProtNLM"/>
    </source>
</evidence>
<keyword evidence="2" id="KW-1185">Reference proteome</keyword>
<reference evidence="1 2" key="1">
    <citation type="journal article" date="2018" name="Science">
        <title>The opium poppy genome and morphinan production.</title>
        <authorList>
            <person name="Guo L."/>
            <person name="Winzer T."/>
            <person name="Yang X."/>
            <person name="Li Y."/>
            <person name="Ning Z."/>
            <person name="He Z."/>
            <person name="Teodor R."/>
            <person name="Lu Y."/>
            <person name="Bowser T.A."/>
            <person name="Graham I.A."/>
            <person name="Ye K."/>
        </authorList>
    </citation>
    <scope>NUCLEOTIDE SEQUENCE [LARGE SCALE GENOMIC DNA]</scope>
    <source>
        <strain evidence="2">cv. HN1</strain>
        <tissue evidence="1">Leaves</tissue>
    </source>
</reference>
<evidence type="ECO:0000313" key="1">
    <source>
        <dbReference type="EMBL" id="RZC53247.1"/>
    </source>
</evidence>
<proteinExistence type="predicted"/>
<evidence type="ECO:0000313" key="2">
    <source>
        <dbReference type="Proteomes" id="UP000316621"/>
    </source>
</evidence>